<dbReference type="Gene3D" id="3.30.2010.10">
    <property type="entry name" value="Metalloproteases ('zincins'), catalytic domain"/>
    <property type="match status" value="1"/>
</dbReference>
<comment type="similarity">
    <text evidence="6">Belongs to the peptidase M48 family.</text>
</comment>
<dbReference type="Pfam" id="PF01435">
    <property type="entry name" value="Peptidase_M48"/>
    <property type="match status" value="1"/>
</dbReference>
<dbReference type="InterPro" id="IPR032456">
    <property type="entry name" value="Peptidase_M48_N"/>
</dbReference>
<reference evidence="10 11" key="1">
    <citation type="journal article" date="2013" name="Int. J. Syst. Evol. Microbiol.">
        <title>Marinoscillum luteum sp. nov., isolated from marine sediment.</title>
        <authorList>
            <person name="Cha I.T."/>
            <person name="Park S.J."/>
            <person name="Kim S.J."/>
            <person name="Kim J.G."/>
            <person name="Jung M.Y."/>
            <person name="Shin K.S."/>
            <person name="Kwon K.K."/>
            <person name="Yang S.H."/>
            <person name="Seo Y.S."/>
            <person name="Rhee S.K."/>
        </authorList>
    </citation>
    <scope>NUCLEOTIDE SEQUENCE [LARGE SCALE GENOMIC DNA]</scope>
    <source>
        <strain evidence="10 11">KCTC 23939</strain>
    </source>
</reference>
<evidence type="ECO:0000256" key="2">
    <source>
        <dbReference type="ARBA" id="ARBA00022723"/>
    </source>
</evidence>
<dbReference type="InterPro" id="IPR027057">
    <property type="entry name" value="CAXX_Prtase_1"/>
</dbReference>
<feature type="transmembrane region" description="Helical" evidence="7">
    <location>
        <begin position="149"/>
        <end position="169"/>
    </location>
</feature>
<feature type="transmembrane region" description="Helical" evidence="7">
    <location>
        <begin position="175"/>
        <end position="194"/>
    </location>
</feature>
<dbReference type="EMBL" id="JBIPKE010000020">
    <property type="protein sequence ID" value="MFH6985959.1"/>
    <property type="molecule type" value="Genomic_DNA"/>
</dbReference>
<keyword evidence="5 6" id="KW-0482">Metalloprotease</keyword>
<dbReference type="RefSeq" id="WP_395419429.1">
    <property type="nucleotide sequence ID" value="NZ_JBIPKE010000020.1"/>
</dbReference>
<keyword evidence="2" id="KW-0479">Metal-binding</keyword>
<dbReference type="Pfam" id="PF16491">
    <property type="entry name" value="Peptidase_M48_N"/>
    <property type="match status" value="1"/>
</dbReference>
<keyword evidence="4 6" id="KW-0862">Zinc</keyword>
<dbReference type="PANTHER" id="PTHR10120">
    <property type="entry name" value="CAAX PRENYL PROTEASE 1"/>
    <property type="match status" value="1"/>
</dbReference>
<keyword evidence="11" id="KW-1185">Reference proteome</keyword>
<keyword evidence="1 6" id="KW-0645">Protease</keyword>
<protein>
    <submittedName>
        <fullName evidence="10">M48 family metallopeptidase</fullName>
    </submittedName>
</protein>
<proteinExistence type="inferred from homology"/>
<feature type="transmembrane region" description="Helical" evidence="7">
    <location>
        <begin position="287"/>
        <end position="305"/>
    </location>
</feature>
<keyword evidence="3 6" id="KW-0378">Hydrolase</keyword>
<keyword evidence="7" id="KW-0472">Membrane</keyword>
<evidence type="ECO:0000259" key="8">
    <source>
        <dbReference type="Pfam" id="PF01435"/>
    </source>
</evidence>
<dbReference type="CDD" id="cd07343">
    <property type="entry name" value="M48A_Zmpste24p_like"/>
    <property type="match status" value="1"/>
</dbReference>
<organism evidence="10 11">
    <name type="scientific">Marinoscillum luteum</name>
    <dbReference type="NCBI Taxonomy" id="861051"/>
    <lineage>
        <taxon>Bacteria</taxon>
        <taxon>Pseudomonadati</taxon>
        <taxon>Bacteroidota</taxon>
        <taxon>Cytophagia</taxon>
        <taxon>Cytophagales</taxon>
        <taxon>Reichenbachiellaceae</taxon>
        <taxon>Marinoscillum</taxon>
    </lineage>
</organism>
<accession>A0ABW7NHR2</accession>
<name>A0ABW7NHR2_9BACT</name>
<feature type="transmembrane region" description="Helical" evidence="7">
    <location>
        <begin position="6"/>
        <end position="25"/>
    </location>
</feature>
<evidence type="ECO:0000256" key="3">
    <source>
        <dbReference type="ARBA" id="ARBA00022801"/>
    </source>
</evidence>
<feature type="domain" description="Peptidase M48" evidence="8">
    <location>
        <begin position="207"/>
        <end position="411"/>
    </location>
</feature>
<feature type="transmembrane region" description="Helical" evidence="7">
    <location>
        <begin position="325"/>
        <end position="346"/>
    </location>
</feature>
<evidence type="ECO:0000256" key="4">
    <source>
        <dbReference type="ARBA" id="ARBA00022833"/>
    </source>
</evidence>
<feature type="domain" description="CAAX prenyl protease 1 N-terminal" evidence="9">
    <location>
        <begin position="31"/>
        <end position="204"/>
    </location>
</feature>
<evidence type="ECO:0000256" key="5">
    <source>
        <dbReference type="ARBA" id="ARBA00023049"/>
    </source>
</evidence>
<dbReference type="Proteomes" id="UP001610063">
    <property type="component" value="Unassembled WGS sequence"/>
</dbReference>
<evidence type="ECO:0000256" key="7">
    <source>
        <dbReference type="SAM" id="Phobius"/>
    </source>
</evidence>
<evidence type="ECO:0000313" key="11">
    <source>
        <dbReference type="Proteomes" id="UP001610063"/>
    </source>
</evidence>
<comment type="cofactor">
    <cofactor evidence="6">
        <name>Zn(2+)</name>
        <dbReference type="ChEBI" id="CHEBI:29105"/>
    </cofactor>
    <text evidence="6">Binds 1 zinc ion per subunit.</text>
</comment>
<dbReference type="InterPro" id="IPR001915">
    <property type="entry name" value="Peptidase_M48"/>
</dbReference>
<keyword evidence="7" id="KW-1133">Transmembrane helix</keyword>
<evidence type="ECO:0000259" key="9">
    <source>
        <dbReference type="Pfam" id="PF16491"/>
    </source>
</evidence>
<dbReference type="SUPFAM" id="SSF81665">
    <property type="entry name" value="Calcium ATPase, transmembrane domain M"/>
    <property type="match status" value="1"/>
</dbReference>
<evidence type="ECO:0000256" key="6">
    <source>
        <dbReference type="RuleBase" id="RU003983"/>
    </source>
</evidence>
<dbReference type="InterPro" id="IPR023298">
    <property type="entry name" value="ATPase_P-typ_TM_dom_sf"/>
</dbReference>
<feature type="transmembrane region" description="Helical" evidence="7">
    <location>
        <begin position="63"/>
        <end position="83"/>
    </location>
</feature>
<keyword evidence="7" id="KW-0812">Transmembrane</keyword>
<gene>
    <name evidence="10" type="ORF">ACHKAR_21070</name>
</gene>
<feature type="transmembrane region" description="Helical" evidence="7">
    <location>
        <begin position="103"/>
        <end position="128"/>
    </location>
</feature>
<evidence type="ECO:0000313" key="10">
    <source>
        <dbReference type="EMBL" id="MFH6985959.1"/>
    </source>
</evidence>
<sequence length="413" mass="46885">MWNEQTILIVLLVIITFDFAFERVITHLNNKSSKKPIPSELDGIYDSEKYAKSQAYQRATSQFGTLTATLSFVLMFAAIYFGWFGLLDKWLRGFSPFEPLTTLLFFGAVFIISDVFGTPFSWYQTFVIEEKFGFNKMTPKTFWLDKLKGYVLTLLIGGILLAALIYLVMAMGSGFWVYFWIIITVFILFLNVFYTSLLLPLFNKLTPLEEGSLKESIQAYSEQVNFPLKNIFVMDGSKRSSKGNAFFSGLGKKKKVVLFDTLIAQHTTEELTAVFAHEVGHFKKKHIILGTVISILTIGLMLFLLSKMIFNSEVSWAMGGDITTLHLNMLAFAILYTPVSRILGLFSNALSRKNEFEADEYAVTTYAGQPLIDGLKKLSSDHLSNLTPHPAYVFVHYSHPPLLERIRAMQQKM</sequence>
<evidence type="ECO:0000256" key="1">
    <source>
        <dbReference type="ARBA" id="ARBA00022670"/>
    </source>
</evidence>
<comment type="caution">
    <text evidence="10">The sequence shown here is derived from an EMBL/GenBank/DDBJ whole genome shotgun (WGS) entry which is preliminary data.</text>
</comment>